<dbReference type="InterPro" id="IPR003660">
    <property type="entry name" value="HAMP_dom"/>
</dbReference>
<evidence type="ECO:0000256" key="6">
    <source>
        <dbReference type="PROSITE-ProRule" id="PRU00284"/>
    </source>
</evidence>
<keyword evidence="4 6" id="KW-0807">Transducer</keyword>
<evidence type="ECO:0000256" key="1">
    <source>
        <dbReference type="ARBA" id="ARBA00004236"/>
    </source>
</evidence>
<evidence type="ECO:0000313" key="10">
    <source>
        <dbReference type="EMBL" id="MBP3953295.1"/>
    </source>
</evidence>
<evidence type="ECO:0000259" key="8">
    <source>
        <dbReference type="PROSITE" id="PS50111"/>
    </source>
</evidence>
<gene>
    <name evidence="10" type="ORF">J7W16_19460</name>
</gene>
<dbReference type="PANTHER" id="PTHR32089:SF112">
    <property type="entry name" value="LYSOZYME-LIKE PROTEIN-RELATED"/>
    <property type="match status" value="1"/>
</dbReference>
<dbReference type="GO" id="GO:0007165">
    <property type="term" value="P:signal transduction"/>
    <property type="evidence" value="ECO:0007669"/>
    <property type="project" value="UniProtKB-KW"/>
</dbReference>
<keyword evidence="2" id="KW-1003">Cell membrane</keyword>
<evidence type="ECO:0000313" key="11">
    <source>
        <dbReference type="Proteomes" id="UP000678228"/>
    </source>
</evidence>
<feature type="transmembrane region" description="Helical" evidence="7">
    <location>
        <begin position="188"/>
        <end position="214"/>
    </location>
</feature>
<keyword evidence="7" id="KW-1133">Transmembrane helix</keyword>
<accession>A0A940X0T3</accession>
<keyword evidence="11" id="KW-1185">Reference proteome</keyword>
<evidence type="ECO:0000256" key="7">
    <source>
        <dbReference type="SAM" id="Phobius"/>
    </source>
</evidence>
<evidence type="ECO:0000256" key="5">
    <source>
        <dbReference type="ARBA" id="ARBA00029447"/>
    </source>
</evidence>
<dbReference type="AlphaFoldDB" id="A0A940X0T3"/>
<reference evidence="10" key="1">
    <citation type="submission" date="2021-03" db="EMBL/GenBank/DDBJ databases">
        <title>Bacillus suaedae sp. nov., isolated from Suaeda aralocaspica.</title>
        <authorList>
            <person name="Lei R.F.R."/>
        </authorList>
    </citation>
    <scope>NUCLEOTIDE SEQUENCE</scope>
    <source>
        <strain evidence="10">YZJH907-2</strain>
    </source>
</reference>
<dbReference type="PROSITE" id="PS50111">
    <property type="entry name" value="CHEMOTAXIS_TRANSDUC_2"/>
    <property type="match status" value="1"/>
</dbReference>
<dbReference type="InterPro" id="IPR004089">
    <property type="entry name" value="MCPsignal_dom"/>
</dbReference>
<dbReference type="SMART" id="SM00304">
    <property type="entry name" value="HAMP"/>
    <property type="match status" value="1"/>
</dbReference>
<feature type="domain" description="HAMP" evidence="9">
    <location>
        <begin position="211"/>
        <end position="264"/>
    </location>
</feature>
<name>A0A940X0T3_9BACI</name>
<dbReference type="CDD" id="cd06225">
    <property type="entry name" value="HAMP"/>
    <property type="match status" value="1"/>
</dbReference>
<dbReference type="Pfam" id="PF00015">
    <property type="entry name" value="MCPsignal"/>
    <property type="match status" value="1"/>
</dbReference>
<evidence type="ECO:0000256" key="4">
    <source>
        <dbReference type="ARBA" id="ARBA00023224"/>
    </source>
</evidence>
<dbReference type="EMBL" id="JAGKSQ010000012">
    <property type="protein sequence ID" value="MBP3953295.1"/>
    <property type="molecule type" value="Genomic_DNA"/>
</dbReference>
<keyword evidence="7" id="KW-0812">Transmembrane</keyword>
<feature type="domain" description="Methyl-accepting transducer" evidence="8">
    <location>
        <begin position="283"/>
        <end position="533"/>
    </location>
</feature>
<sequence>MKNKLFKPLKLNSIRAKILVGFSIVVALTLAFGVYNFIASTAINSETKNMINHQLPLLIADQTLGHNMSERISLARAYVLTGKQEYIDQFDAYSEESRTVETEALELSDSQDFQDLVARSIEWEQRVRDEVFVVYQSGDEELAKGNIEGPVRIEGMEIMNGYQYLINNRERLFEGAGNNLLVNNESNMVVGIIVSIVVVVIGTALAIYMASIIAKPIQRITKRMGLLSEGDLSQEPLQIKSHDEIGQLVTASNKMNENIKGLLGQISSVSHTVSAQSDGLTQAAGEVKEGSSQIASTMQELSSGSEAQATTATQLASSMLDFTGKVNEASQRGNEVNQSSQHVIEMVEKGSQLMSSSIQQMTSIHTIVGEAVEKVGSLDKQSEEISKLVGVIKDIADQTNLLALNAAIEAARAGEHGKGFSVVADEVRKLAEQVSLSVADITHIVGSIQRDSNQVTESLQSGYKEVENGTNQIRTTGETFEMINEALLEMTKGVQIISGNLNTIADNSEEINKSIEEIAAVSEESSAGIEQAASSVKQTSTSMEAVATSSEQLAKLAENLNQQVAKFKF</sequence>
<dbReference type="SMART" id="SM00283">
    <property type="entry name" value="MA"/>
    <property type="match status" value="1"/>
</dbReference>
<protein>
    <submittedName>
        <fullName evidence="10">Methyl-accepting chemotaxis protein</fullName>
    </submittedName>
</protein>
<dbReference type="Gene3D" id="1.10.287.950">
    <property type="entry name" value="Methyl-accepting chemotaxis protein"/>
    <property type="match status" value="1"/>
</dbReference>
<dbReference type="Proteomes" id="UP000678228">
    <property type="component" value="Unassembled WGS sequence"/>
</dbReference>
<evidence type="ECO:0000259" key="9">
    <source>
        <dbReference type="PROSITE" id="PS50885"/>
    </source>
</evidence>
<dbReference type="CDD" id="cd11386">
    <property type="entry name" value="MCP_signal"/>
    <property type="match status" value="1"/>
</dbReference>
<proteinExistence type="inferred from homology"/>
<organism evidence="10 11">
    <name type="scientific">Halalkalibacter suaedae</name>
    <dbReference type="NCBI Taxonomy" id="2822140"/>
    <lineage>
        <taxon>Bacteria</taxon>
        <taxon>Bacillati</taxon>
        <taxon>Bacillota</taxon>
        <taxon>Bacilli</taxon>
        <taxon>Bacillales</taxon>
        <taxon>Bacillaceae</taxon>
        <taxon>Halalkalibacter</taxon>
    </lineage>
</organism>
<dbReference type="SUPFAM" id="SSF58104">
    <property type="entry name" value="Methyl-accepting chemotaxis protein (MCP) signaling domain"/>
    <property type="match status" value="1"/>
</dbReference>
<dbReference type="GO" id="GO:0005886">
    <property type="term" value="C:plasma membrane"/>
    <property type="evidence" value="ECO:0007669"/>
    <property type="project" value="UniProtKB-SubCell"/>
</dbReference>
<comment type="subcellular location">
    <subcellularLocation>
        <location evidence="1">Cell membrane</location>
    </subcellularLocation>
</comment>
<dbReference type="Pfam" id="PF00672">
    <property type="entry name" value="HAMP"/>
    <property type="match status" value="1"/>
</dbReference>
<keyword evidence="3 7" id="KW-0472">Membrane</keyword>
<comment type="caution">
    <text evidence="10">The sequence shown here is derived from an EMBL/GenBank/DDBJ whole genome shotgun (WGS) entry which is preliminary data.</text>
</comment>
<comment type="similarity">
    <text evidence="5">Belongs to the methyl-accepting chemotaxis (MCP) protein family.</text>
</comment>
<dbReference type="PROSITE" id="PS50885">
    <property type="entry name" value="HAMP"/>
    <property type="match status" value="1"/>
</dbReference>
<evidence type="ECO:0000256" key="3">
    <source>
        <dbReference type="ARBA" id="ARBA00023136"/>
    </source>
</evidence>
<evidence type="ECO:0000256" key="2">
    <source>
        <dbReference type="ARBA" id="ARBA00022475"/>
    </source>
</evidence>
<dbReference type="PANTHER" id="PTHR32089">
    <property type="entry name" value="METHYL-ACCEPTING CHEMOTAXIS PROTEIN MCPB"/>
    <property type="match status" value="1"/>
</dbReference>